<evidence type="ECO:0000313" key="1">
    <source>
        <dbReference type="EMBL" id="KWZ82969.1"/>
    </source>
</evidence>
<gene>
    <name evidence="1" type="ORF">HMPREF3213_01454</name>
</gene>
<reference evidence="2" key="1">
    <citation type="submission" date="2016-01" db="EMBL/GenBank/DDBJ databases">
        <authorList>
            <person name="Mitreva M."/>
            <person name="Pepin K.H."/>
            <person name="Mihindukulasuriya K.A."/>
            <person name="Fulton R."/>
            <person name="Fronick C."/>
            <person name="O'Laughlin M."/>
            <person name="Miner T."/>
            <person name="Herter B."/>
            <person name="Rosa B.A."/>
            <person name="Cordes M."/>
            <person name="Tomlinson C."/>
            <person name="Wollam A."/>
            <person name="Palsikar V.B."/>
            <person name="Mardis E.R."/>
            <person name="Wilson R.K."/>
        </authorList>
    </citation>
    <scope>NUCLEOTIDE SEQUENCE [LARGE SCALE GENOMIC DNA]</scope>
    <source>
        <strain evidence="2">GED7749B</strain>
    </source>
</reference>
<evidence type="ECO:0000313" key="2">
    <source>
        <dbReference type="Proteomes" id="UP000070376"/>
    </source>
</evidence>
<proteinExistence type="predicted"/>
<dbReference type="PATRIC" id="fig|1398.22.peg.1464"/>
<dbReference type="AlphaFoldDB" id="A0A133KTG0"/>
<name>A0A133KTG0_HEYCO</name>
<dbReference type="EMBL" id="LRPN01000047">
    <property type="protein sequence ID" value="KWZ82969.1"/>
    <property type="molecule type" value="Genomic_DNA"/>
</dbReference>
<protein>
    <submittedName>
        <fullName evidence="1">Uncharacterized protein</fullName>
    </submittedName>
</protein>
<accession>A0A133KTG0</accession>
<sequence>MGSRTRRKEPVRAMPMLPGRLQTLRGTGQNRIPMAGNPMAENPTAAILHLHDSMFHNKELPDNLYSNFFLLNPIIFCTIKHM</sequence>
<dbReference type="Proteomes" id="UP000070376">
    <property type="component" value="Unassembled WGS sequence"/>
</dbReference>
<organism evidence="1 2">
    <name type="scientific">Heyndrickxia coagulans</name>
    <name type="common">Weizmannia coagulans</name>
    <dbReference type="NCBI Taxonomy" id="1398"/>
    <lineage>
        <taxon>Bacteria</taxon>
        <taxon>Bacillati</taxon>
        <taxon>Bacillota</taxon>
        <taxon>Bacilli</taxon>
        <taxon>Bacillales</taxon>
        <taxon>Bacillaceae</taxon>
        <taxon>Heyndrickxia</taxon>
    </lineage>
</organism>
<comment type="caution">
    <text evidence="1">The sequence shown here is derived from an EMBL/GenBank/DDBJ whole genome shotgun (WGS) entry which is preliminary data.</text>
</comment>